<accession>A0A383WH56</accession>
<evidence type="ECO:0000313" key="3">
    <source>
        <dbReference type="Proteomes" id="UP000256970"/>
    </source>
</evidence>
<gene>
    <name evidence="2" type="ORF">BQ4739_LOCUS17196</name>
</gene>
<reference evidence="2 3" key="1">
    <citation type="submission" date="2016-10" db="EMBL/GenBank/DDBJ databases">
        <authorList>
            <person name="Cai Z."/>
        </authorList>
    </citation>
    <scope>NUCLEOTIDE SEQUENCE [LARGE SCALE GENOMIC DNA]</scope>
</reference>
<organism evidence="2 3">
    <name type="scientific">Tetradesmus obliquus</name>
    <name type="common">Green alga</name>
    <name type="synonym">Acutodesmus obliquus</name>
    <dbReference type="NCBI Taxonomy" id="3088"/>
    <lineage>
        <taxon>Eukaryota</taxon>
        <taxon>Viridiplantae</taxon>
        <taxon>Chlorophyta</taxon>
        <taxon>core chlorophytes</taxon>
        <taxon>Chlorophyceae</taxon>
        <taxon>CS clade</taxon>
        <taxon>Sphaeropleales</taxon>
        <taxon>Scenedesmaceae</taxon>
        <taxon>Tetradesmus</taxon>
    </lineage>
</organism>
<name>A0A383WH56_TETOB</name>
<sequence>MDPRNVANHFGDKPAQPGGMEWMAEARTGSVMLRSRAATYDSQQQNPLSFSNTPAEGVHLLPGSTHVAVGFADVSDLAAAVSRWKLAEGAVPGAAAGQLAAGPYEFDIGSDGTAGAAALQLLQQAHQLNRGAASSASPDAGAAAAGLTLCWDGATLAAAITGSPGQPLLWVGYDASPFAVAKAAVLLEMMQQGASDDAVLQVWYSSAWSHSTKAAFLAALPAVLDSSSSSSSSSSTATSSSSSSSSSGAVSAGSADKRASSAPQSSPKLSEPVLRLLRRWRSSHDVPLDASRRGWLESLTWPNAVIGGLKRKDDRLAYTPYIFTEHQPAHPCEGVGSGRCSDVVAAGTAIARRRISRLGHLLRTGQLVVQLHHAAVQPSDAAVIGDISAWRPDSMSWSNVPDYMVPQDFHKMAQRCSAAATLHFFHSMNWVRDVKGASYIDMVMARKSALEADSYDEAEAMALVRRSTCFAL</sequence>
<keyword evidence="3" id="KW-1185">Reference proteome</keyword>
<evidence type="ECO:0000256" key="1">
    <source>
        <dbReference type="SAM" id="MobiDB-lite"/>
    </source>
</evidence>
<protein>
    <submittedName>
        <fullName evidence="2">Uncharacterized protein</fullName>
    </submittedName>
</protein>
<evidence type="ECO:0000313" key="2">
    <source>
        <dbReference type="EMBL" id="SZX76827.1"/>
    </source>
</evidence>
<dbReference type="STRING" id="3088.A0A383WH56"/>
<feature type="compositionally biased region" description="Low complexity" evidence="1">
    <location>
        <begin position="228"/>
        <end position="254"/>
    </location>
</feature>
<dbReference type="Proteomes" id="UP000256970">
    <property type="component" value="Unassembled WGS sequence"/>
</dbReference>
<dbReference type="EMBL" id="FNXT01001267">
    <property type="protein sequence ID" value="SZX76827.1"/>
    <property type="molecule type" value="Genomic_DNA"/>
</dbReference>
<proteinExistence type="predicted"/>
<feature type="region of interest" description="Disordered" evidence="1">
    <location>
        <begin position="228"/>
        <end position="267"/>
    </location>
</feature>
<dbReference type="AlphaFoldDB" id="A0A383WH56"/>